<gene>
    <name evidence="1" type="ORF">TorRG33x02_178520</name>
</gene>
<accession>A0A2P5EL58</accession>
<evidence type="ECO:0000313" key="1">
    <source>
        <dbReference type="EMBL" id="PON86286.1"/>
    </source>
</evidence>
<dbReference type="OrthoDB" id="1166019at2759"/>
<evidence type="ECO:0000313" key="2">
    <source>
        <dbReference type="Proteomes" id="UP000237000"/>
    </source>
</evidence>
<organism evidence="1 2">
    <name type="scientific">Trema orientale</name>
    <name type="common">Charcoal tree</name>
    <name type="synonym">Celtis orientalis</name>
    <dbReference type="NCBI Taxonomy" id="63057"/>
    <lineage>
        <taxon>Eukaryota</taxon>
        <taxon>Viridiplantae</taxon>
        <taxon>Streptophyta</taxon>
        <taxon>Embryophyta</taxon>
        <taxon>Tracheophyta</taxon>
        <taxon>Spermatophyta</taxon>
        <taxon>Magnoliopsida</taxon>
        <taxon>eudicotyledons</taxon>
        <taxon>Gunneridae</taxon>
        <taxon>Pentapetalae</taxon>
        <taxon>rosids</taxon>
        <taxon>fabids</taxon>
        <taxon>Rosales</taxon>
        <taxon>Cannabaceae</taxon>
        <taxon>Trema</taxon>
    </lineage>
</organism>
<name>A0A2P5EL58_TREOI</name>
<dbReference type="InParanoid" id="A0A2P5EL58"/>
<dbReference type="EMBL" id="JXTC01000134">
    <property type="protein sequence ID" value="PON86286.1"/>
    <property type="molecule type" value="Genomic_DNA"/>
</dbReference>
<dbReference type="SUPFAM" id="SSF52058">
    <property type="entry name" value="L domain-like"/>
    <property type="match status" value="1"/>
</dbReference>
<dbReference type="AlphaFoldDB" id="A0A2P5EL58"/>
<sequence length="102" mass="11656">MVHSFPEEGLLPTTLKDLTVAFFGNLQALNGKGFRHLASFRRLVITDCYKLQSLPAEGLPRTLTSLVINECPWLRARCQRGTGEEWPKIQHIPQIQIDRKEI</sequence>
<reference evidence="2" key="1">
    <citation type="submission" date="2016-06" db="EMBL/GenBank/DDBJ databases">
        <title>Parallel loss of symbiosis genes in relatives of nitrogen-fixing non-legume Parasponia.</title>
        <authorList>
            <person name="Van Velzen R."/>
            <person name="Holmer R."/>
            <person name="Bu F."/>
            <person name="Rutten L."/>
            <person name="Van Zeijl A."/>
            <person name="Liu W."/>
            <person name="Santuari L."/>
            <person name="Cao Q."/>
            <person name="Sharma T."/>
            <person name="Shen D."/>
            <person name="Roswanjaya Y."/>
            <person name="Wardhani T."/>
            <person name="Kalhor M.S."/>
            <person name="Jansen J."/>
            <person name="Van den Hoogen J."/>
            <person name="Gungor B."/>
            <person name="Hartog M."/>
            <person name="Hontelez J."/>
            <person name="Verver J."/>
            <person name="Yang W.-C."/>
            <person name="Schijlen E."/>
            <person name="Repin R."/>
            <person name="Schilthuizen M."/>
            <person name="Schranz E."/>
            <person name="Heidstra R."/>
            <person name="Miyata K."/>
            <person name="Fedorova E."/>
            <person name="Kohlen W."/>
            <person name="Bisseling T."/>
            <person name="Smit S."/>
            <person name="Geurts R."/>
        </authorList>
    </citation>
    <scope>NUCLEOTIDE SEQUENCE [LARGE SCALE GENOMIC DNA]</scope>
    <source>
        <strain evidence="2">cv. RG33-2</strain>
    </source>
</reference>
<comment type="caution">
    <text evidence="1">The sequence shown here is derived from an EMBL/GenBank/DDBJ whole genome shotgun (WGS) entry which is preliminary data.</text>
</comment>
<dbReference type="STRING" id="63057.A0A2P5EL58"/>
<dbReference type="Proteomes" id="UP000237000">
    <property type="component" value="Unassembled WGS sequence"/>
</dbReference>
<keyword evidence="2" id="KW-1185">Reference proteome</keyword>
<protein>
    <submittedName>
        <fullName evidence="1">LRR domain containing protein</fullName>
    </submittedName>
</protein>
<proteinExistence type="predicted"/>